<evidence type="ECO:0000313" key="1">
    <source>
        <dbReference type="EMBL" id="EST55471.1"/>
    </source>
</evidence>
<gene>
    <name evidence="1" type="ORF">T458_06810</name>
</gene>
<dbReference type="RefSeq" id="WP_023555386.1">
    <property type="nucleotide sequence ID" value="NZ_KI629787.1"/>
</dbReference>
<dbReference type="Proteomes" id="UP000017973">
    <property type="component" value="Unassembled WGS sequence"/>
</dbReference>
<proteinExistence type="predicted"/>
<comment type="caution">
    <text evidence="1">The sequence shown here is derived from an EMBL/GenBank/DDBJ whole genome shotgun (WGS) entry which is preliminary data.</text>
</comment>
<keyword evidence="2" id="KW-1185">Reference proteome</keyword>
<dbReference type="PATRIC" id="fig|1408254.3.peg.1355"/>
<dbReference type="HOGENOM" id="CLU_2663918_0_0_9"/>
<sequence>MTIAGERFYLIYQEASDEECLLTIQPYQDETALGEAIQQLQMNQIEEYTIIKGKKMAATLRLSVELKEVDETKEK</sequence>
<protein>
    <submittedName>
        <fullName evidence="1">Uncharacterized protein</fullName>
    </submittedName>
</protein>
<reference evidence="1 2" key="1">
    <citation type="journal article" date="2014" name="Genome Announc.">
        <title>Draft Genome Sequence of Brevibacillus panacihumi Strain W25, a Halotolerant Hydrocarbon-Degrading Bacterium.</title>
        <authorList>
            <person name="Wang X."/>
            <person name="Jin D."/>
            <person name="Zhou L."/>
            <person name="Wu L."/>
            <person name="An W."/>
            <person name="Chen Y."/>
            <person name="Zhao L."/>
        </authorList>
    </citation>
    <scope>NUCLEOTIDE SEQUENCE [LARGE SCALE GENOMIC DNA]</scope>
    <source>
        <strain evidence="1 2">W25</strain>
    </source>
</reference>
<dbReference type="AlphaFoldDB" id="V6MA77"/>
<dbReference type="STRING" id="1408254.T458_06810"/>
<name>V6MA77_9BACL</name>
<dbReference type="EMBL" id="AYJU01000003">
    <property type="protein sequence ID" value="EST55471.1"/>
    <property type="molecule type" value="Genomic_DNA"/>
</dbReference>
<accession>V6MA77</accession>
<organism evidence="1 2">
    <name type="scientific">Brevibacillus panacihumi W25</name>
    <dbReference type="NCBI Taxonomy" id="1408254"/>
    <lineage>
        <taxon>Bacteria</taxon>
        <taxon>Bacillati</taxon>
        <taxon>Bacillota</taxon>
        <taxon>Bacilli</taxon>
        <taxon>Bacillales</taxon>
        <taxon>Paenibacillaceae</taxon>
        <taxon>Brevibacillus</taxon>
    </lineage>
</organism>
<evidence type="ECO:0000313" key="2">
    <source>
        <dbReference type="Proteomes" id="UP000017973"/>
    </source>
</evidence>